<reference evidence="2 3" key="1">
    <citation type="submission" date="2015-12" db="EMBL/GenBank/DDBJ databases">
        <title>The genome of Folsomia candida.</title>
        <authorList>
            <person name="Faddeeva A."/>
            <person name="Derks M.F."/>
            <person name="Anvar Y."/>
            <person name="Smit S."/>
            <person name="Van Straalen N."/>
            <person name="Roelofs D."/>
        </authorList>
    </citation>
    <scope>NUCLEOTIDE SEQUENCE [LARGE SCALE GENOMIC DNA]</scope>
    <source>
        <strain evidence="2 3">VU population</strain>
        <tissue evidence="2">Whole body</tissue>
    </source>
</reference>
<dbReference type="EMBL" id="LNIX01000005">
    <property type="protein sequence ID" value="OXA54880.1"/>
    <property type="molecule type" value="Genomic_DNA"/>
</dbReference>
<feature type="transmembrane region" description="Helical" evidence="1">
    <location>
        <begin position="267"/>
        <end position="288"/>
    </location>
</feature>
<keyword evidence="1" id="KW-1133">Transmembrane helix</keyword>
<feature type="transmembrane region" description="Helical" evidence="1">
    <location>
        <begin position="47"/>
        <end position="73"/>
    </location>
</feature>
<feature type="transmembrane region" description="Helical" evidence="1">
    <location>
        <begin position="94"/>
        <end position="115"/>
    </location>
</feature>
<protein>
    <submittedName>
        <fullName evidence="2">Uncharacterized protein</fullName>
    </submittedName>
</protein>
<feature type="transmembrane region" description="Helical" evidence="1">
    <location>
        <begin position="300"/>
        <end position="320"/>
    </location>
</feature>
<evidence type="ECO:0000313" key="3">
    <source>
        <dbReference type="Proteomes" id="UP000198287"/>
    </source>
</evidence>
<gene>
    <name evidence="2" type="ORF">Fcan01_11294</name>
</gene>
<proteinExistence type="predicted"/>
<feature type="transmembrane region" description="Helical" evidence="1">
    <location>
        <begin position="190"/>
        <end position="207"/>
    </location>
</feature>
<name>A0A226EBQ8_FOLCA</name>
<comment type="caution">
    <text evidence="2">The sequence shown here is derived from an EMBL/GenBank/DDBJ whole genome shotgun (WGS) entry which is preliminary data.</text>
</comment>
<organism evidence="2 3">
    <name type="scientific">Folsomia candida</name>
    <name type="common">Springtail</name>
    <dbReference type="NCBI Taxonomy" id="158441"/>
    <lineage>
        <taxon>Eukaryota</taxon>
        <taxon>Metazoa</taxon>
        <taxon>Ecdysozoa</taxon>
        <taxon>Arthropoda</taxon>
        <taxon>Hexapoda</taxon>
        <taxon>Collembola</taxon>
        <taxon>Entomobryomorpha</taxon>
        <taxon>Isotomoidea</taxon>
        <taxon>Isotomidae</taxon>
        <taxon>Proisotominae</taxon>
        <taxon>Folsomia</taxon>
    </lineage>
</organism>
<keyword evidence="1" id="KW-0472">Membrane</keyword>
<dbReference type="AlphaFoldDB" id="A0A226EBQ8"/>
<sequence length="390" mass="44578">MATPGMWGLLNLFIKLYGDKLYLLPFKVSISNKQFLLVPNLSKSRRYLTIFCAICTFCHTLFCFAVLCKPFFVKDKHEDHSLPGISQTLKIVRIYGQILGALYPSAFLAMNYVLAFTPIIAQVILCSIADFQEETKELSAPKLRHPNYFFVELGMKLMLPFCFFVSIPFALTAVYLQLDPLFVLSQHTQNIILLFLLRCLILVIVAVEATKATNAFFIIGLMVVCATNDILRDLTECKVRFNLDLRFQESHLYIKLFLWNKYTNQNFCTFSVPPLIFFGFSVVVLSYYGTIRMFGKASFLVYLIIPSLGILSTLFVIMLIPHGTRVLELSEIFILSRINATEVSKFERKMWKSRRPLGTQVDSFGHAGKSLKILAFKYIAESTINLLLTF</sequence>
<evidence type="ECO:0000256" key="1">
    <source>
        <dbReference type="SAM" id="Phobius"/>
    </source>
</evidence>
<keyword evidence="3" id="KW-1185">Reference proteome</keyword>
<keyword evidence="1" id="KW-0812">Transmembrane</keyword>
<accession>A0A226EBQ8</accession>
<feature type="transmembrane region" description="Helical" evidence="1">
    <location>
        <begin position="157"/>
        <end position="178"/>
    </location>
</feature>
<evidence type="ECO:0000313" key="2">
    <source>
        <dbReference type="EMBL" id="OXA54880.1"/>
    </source>
</evidence>
<dbReference type="Proteomes" id="UP000198287">
    <property type="component" value="Unassembled WGS sequence"/>
</dbReference>